<gene>
    <name evidence="14" type="ORF">GSOID_T00007729001</name>
</gene>
<evidence type="ECO:0000256" key="9">
    <source>
        <dbReference type="PROSITE-ProRule" id="PRU00090"/>
    </source>
</evidence>
<feature type="disulfide bond" evidence="9">
    <location>
        <begin position="100"/>
        <end position="124"/>
    </location>
</feature>
<evidence type="ECO:0000259" key="13">
    <source>
        <dbReference type="PROSITE" id="PS50261"/>
    </source>
</evidence>
<feature type="transmembrane region" description="Helical" evidence="11">
    <location>
        <begin position="250"/>
        <end position="269"/>
    </location>
</feature>
<keyword evidence="8" id="KW-0675">Receptor</keyword>
<feature type="transmembrane region" description="Helical" evidence="11">
    <location>
        <begin position="217"/>
        <end position="238"/>
    </location>
</feature>
<dbReference type="InterPro" id="IPR015526">
    <property type="entry name" value="Frizzled/SFRP"/>
</dbReference>
<dbReference type="PANTHER" id="PTHR11309">
    <property type="entry name" value="FRIZZLED"/>
    <property type="match status" value="1"/>
</dbReference>
<keyword evidence="6 11" id="KW-0472">Membrane</keyword>
<evidence type="ECO:0000256" key="4">
    <source>
        <dbReference type="ARBA" id="ARBA00022692"/>
    </source>
</evidence>
<evidence type="ECO:0000259" key="12">
    <source>
        <dbReference type="PROSITE" id="PS50038"/>
    </source>
</evidence>
<dbReference type="SMART" id="SM00063">
    <property type="entry name" value="FRI"/>
    <property type="match status" value="1"/>
</dbReference>
<feature type="region of interest" description="Disordered" evidence="10">
    <location>
        <begin position="559"/>
        <end position="587"/>
    </location>
</feature>
<feature type="compositionally biased region" description="Polar residues" evidence="10">
    <location>
        <begin position="559"/>
        <end position="570"/>
    </location>
</feature>
<dbReference type="CDD" id="cd15034">
    <property type="entry name" value="7tmF_FZD1_2_7-like"/>
    <property type="match status" value="1"/>
</dbReference>
<dbReference type="GO" id="GO:0035567">
    <property type="term" value="P:non-canonical Wnt signaling pathway"/>
    <property type="evidence" value="ECO:0007669"/>
    <property type="project" value="TreeGrafter"/>
</dbReference>
<evidence type="ECO:0000256" key="7">
    <source>
        <dbReference type="ARBA" id="ARBA00023157"/>
    </source>
</evidence>
<dbReference type="Pfam" id="PF01392">
    <property type="entry name" value="Fz"/>
    <property type="match status" value="1"/>
</dbReference>
<comment type="subcellular location">
    <subcellularLocation>
        <location evidence="1">Membrane</location>
        <topology evidence="1">Multi-pass membrane protein</topology>
    </subcellularLocation>
</comment>
<evidence type="ECO:0000256" key="8">
    <source>
        <dbReference type="ARBA" id="ARBA00023170"/>
    </source>
</evidence>
<evidence type="ECO:0000256" key="2">
    <source>
        <dbReference type="ARBA" id="ARBA00008077"/>
    </source>
</evidence>
<dbReference type="Gene3D" id="1.20.1070.10">
    <property type="entry name" value="Rhodopsin 7-helix transmembrane proteins"/>
    <property type="match status" value="1"/>
</dbReference>
<reference evidence="14" key="1">
    <citation type="journal article" date="2010" name="Science">
        <title>Plasticity of animal genome architecture unmasked by rapid evolution of a pelagic tunicate.</title>
        <authorList>
            <person name="Denoeud F."/>
            <person name="Henriet S."/>
            <person name="Mungpakdee S."/>
            <person name="Aury J.M."/>
            <person name="Da Silva C."/>
            <person name="Brinkmann H."/>
            <person name="Mikhaleva J."/>
            <person name="Olsen L.C."/>
            <person name="Jubin C."/>
            <person name="Canestro C."/>
            <person name="Bouquet J.M."/>
            <person name="Danks G."/>
            <person name="Poulain J."/>
            <person name="Campsteijn C."/>
            <person name="Adamski M."/>
            <person name="Cross I."/>
            <person name="Yadetie F."/>
            <person name="Muffato M."/>
            <person name="Louis A."/>
            <person name="Butcher S."/>
            <person name="Tsagkogeorga G."/>
            <person name="Konrad A."/>
            <person name="Singh S."/>
            <person name="Jensen M.F."/>
            <person name="Cong E.H."/>
            <person name="Eikeseth-Otteraa H."/>
            <person name="Noel B."/>
            <person name="Anthouard V."/>
            <person name="Porcel B.M."/>
            <person name="Kachouri-Lafond R."/>
            <person name="Nishino A."/>
            <person name="Ugolini M."/>
            <person name="Chourrout P."/>
            <person name="Nishida H."/>
            <person name="Aasland R."/>
            <person name="Huzurbazar S."/>
            <person name="Westhof E."/>
            <person name="Delsuc F."/>
            <person name="Lehrach H."/>
            <person name="Reinhardt R."/>
            <person name="Weissenbach J."/>
            <person name="Roy S.W."/>
            <person name="Artiguenave F."/>
            <person name="Postlethwait J.H."/>
            <person name="Manak J.R."/>
            <person name="Thompson E.M."/>
            <person name="Jaillon O."/>
            <person name="Du Pasquier L."/>
            <person name="Boudinot P."/>
            <person name="Liberles D.A."/>
            <person name="Volff J.N."/>
            <person name="Philippe H."/>
            <person name="Lenhard B."/>
            <person name="Roest Crollius H."/>
            <person name="Wincker P."/>
            <person name="Chourrout D."/>
        </authorList>
    </citation>
    <scope>NUCLEOTIDE SEQUENCE [LARGE SCALE GENOMIC DNA]</scope>
</reference>
<comment type="caution">
    <text evidence="9">Lacks conserved residue(s) required for the propagation of feature annotation.</text>
</comment>
<dbReference type="InterPro" id="IPR000539">
    <property type="entry name" value="Frizzled/Smoothened_7TM"/>
</dbReference>
<evidence type="ECO:0000256" key="10">
    <source>
        <dbReference type="SAM" id="MobiDB-lite"/>
    </source>
</evidence>
<dbReference type="GO" id="GO:0017147">
    <property type="term" value="F:Wnt-protein binding"/>
    <property type="evidence" value="ECO:0007669"/>
    <property type="project" value="TreeGrafter"/>
</dbReference>
<dbReference type="Proteomes" id="UP000001307">
    <property type="component" value="Unassembled WGS sequence"/>
</dbReference>
<feature type="domain" description="FZ" evidence="12">
    <location>
        <begin position="11"/>
        <end position="142"/>
    </location>
</feature>
<dbReference type="AlphaFoldDB" id="E4XC75"/>
<dbReference type="InterPro" id="IPR017981">
    <property type="entry name" value="GPCR_2-like_7TM"/>
</dbReference>
<feature type="transmembrane region" description="Helical" evidence="11">
    <location>
        <begin position="354"/>
        <end position="373"/>
    </location>
</feature>
<comment type="similarity">
    <text evidence="2">Belongs to the G-protein coupled receptor Fz/Smo family.</text>
</comment>
<dbReference type="PROSITE" id="PS50261">
    <property type="entry name" value="G_PROTEIN_RECEP_F2_4"/>
    <property type="match status" value="1"/>
</dbReference>
<dbReference type="GO" id="GO:0060070">
    <property type="term" value="P:canonical Wnt signaling pathway"/>
    <property type="evidence" value="ECO:0007669"/>
    <property type="project" value="TreeGrafter"/>
</dbReference>
<evidence type="ECO:0000256" key="11">
    <source>
        <dbReference type="SAM" id="Phobius"/>
    </source>
</evidence>
<evidence type="ECO:0000256" key="3">
    <source>
        <dbReference type="ARBA" id="ARBA00022473"/>
    </source>
</evidence>
<keyword evidence="5 11" id="KW-1133">Transmembrane helix</keyword>
<accession>E4XC75</accession>
<protein>
    <submittedName>
        <fullName evidence="14">Uncharacterized protein</fullName>
    </submittedName>
</protein>
<keyword evidence="4 11" id="KW-0812">Transmembrane</keyword>
<dbReference type="PROSITE" id="PS50038">
    <property type="entry name" value="FZ"/>
    <property type="match status" value="1"/>
</dbReference>
<dbReference type="GO" id="GO:0005886">
    <property type="term" value="C:plasma membrane"/>
    <property type="evidence" value="ECO:0007669"/>
    <property type="project" value="TreeGrafter"/>
</dbReference>
<dbReference type="Gene3D" id="1.10.2000.10">
    <property type="entry name" value="Frizzled cysteine-rich domain"/>
    <property type="match status" value="1"/>
</dbReference>
<proteinExistence type="inferred from homology"/>
<dbReference type="InParanoid" id="E4XC75"/>
<sequence length="587" mass="67582">MKFLFFFISASSAKICEKVDLDVVDFCSDIFIKSGQTATTAASNDQTLIAKQLEQYASLEKVDCDNMDKQEVKMFLCFYYLPYCHDSVEMKSVPPCRQWCQNFKNSCFRRFNQYNPKWPSELQCDILPEFSENTKGFQCIKNPVQKDSSDSYRELSSLSPAAYENDHCVEELKCPPEFQVRSTDGPSKYNFLGLGNCSAPCKDHFWSKKDIDLAKKWILAWSVLCLISTLFTVLTYVIDKDRFKYPERPIVFLAACYLIVSIVYITGYFNGNDVACTSNNPYEDPNDRLFSNHPTLIVVQGTKNQSCTILFMILYFSTMASCIWWLVLCVNWFLAAVLKWSGEAIEAQAQYFHLVAWAVPAIATMSVLALGRIEGDPLSGICYTGQYDTTSLQIFILWPQLIFLCIGFVFLIIGFLSMYRIRAVVKNEHPGKHEGLEKLMLKIGVFSSIYLIPGSILLGCYFYEYMYNDIWNKSWLNKYCNYENDSPYGFTCSCHREPNFTFFMLRYFMMLIVGLSCGFWIWGEKTMESWKQFLSCASATPTHADPMSVPLRASMRTENSYNPHSNQMNPPNRAASQRYYPPHQQGY</sequence>
<dbReference type="GO" id="GO:0042813">
    <property type="term" value="F:Wnt receptor activity"/>
    <property type="evidence" value="ECO:0007669"/>
    <property type="project" value="TreeGrafter"/>
</dbReference>
<evidence type="ECO:0000256" key="1">
    <source>
        <dbReference type="ARBA" id="ARBA00004141"/>
    </source>
</evidence>
<organism evidence="14">
    <name type="scientific">Oikopleura dioica</name>
    <name type="common">Tunicate</name>
    <dbReference type="NCBI Taxonomy" id="34765"/>
    <lineage>
        <taxon>Eukaryota</taxon>
        <taxon>Metazoa</taxon>
        <taxon>Chordata</taxon>
        <taxon>Tunicata</taxon>
        <taxon>Appendicularia</taxon>
        <taxon>Copelata</taxon>
        <taxon>Oikopleuridae</taxon>
        <taxon>Oikopleura</taxon>
    </lineage>
</organism>
<dbReference type="OrthoDB" id="10053709at2759"/>
<name>E4XC75_OIKDI</name>
<dbReference type="SMART" id="SM01330">
    <property type="entry name" value="Frizzled"/>
    <property type="match status" value="1"/>
</dbReference>
<dbReference type="PANTHER" id="PTHR11309:SF47">
    <property type="entry name" value="FRIZZLED"/>
    <property type="match status" value="1"/>
</dbReference>
<dbReference type="InterPro" id="IPR036790">
    <property type="entry name" value="Frizzled_dom_sf"/>
</dbReference>
<dbReference type="InterPro" id="IPR020067">
    <property type="entry name" value="Frizzled_dom"/>
</dbReference>
<evidence type="ECO:0000313" key="14">
    <source>
        <dbReference type="EMBL" id="CBY09200.1"/>
    </source>
</evidence>
<keyword evidence="3" id="KW-0217">Developmental protein</keyword>
<feature type="transmembrane region" description="Helical" evidence="11">
    <location>
        <begin position="309"/>
        <end position="334"/>
    </location>
</feature>
<keyword evidence="15" id="KW-1185">Reference proteome</keyword>
<dbReference type="EMBL" id="FN653035">
    <property type="protein sequence ID" value="CBY09200.1"/>
    <property type="molecule type" value="Genomic_DNA"/>
</dbReference>
<evidence type="ECO:0000256" key="5">
    <source>
        <dbReference type="ARBA" id="ARBA00022989"/>
    </source>
</evidence>
<evidence type="ECO:0000313" key="15">
    <source>
        <dbReference type="Proteomes" id="UP000001307"/>
    </source>
</evidence>
<dbReference type="SUPFAM" id="SSF63501">
    <property type="entry name" value="Frizzled cysteine-rich domain"/>
    <property type="match status" value="1"/>
</dbReference>
<dbReference type="PRINTS" id="PR00489">
    <property type="entry name" value="FRIZZLED"/>
</dbReference>
<feature type="domain" description="G-protein coupled receptors family 2 profile 2" evidence="13">
    <location>
        <begin position="214"/>
        <end position="529"/>
    </location>
</feature>
<keyword evidence="7 9" id="KW-1015">Disulfide bond</keyword>
<evidence type="ECO:0000256" key="6">
    <source>
        <dbReference type="ARBA" id="ARBA00023136"/>
    </source>
</evidence>
<feature type="transmembrane region" description="Helical" evidence="11">
    <location>
        <begin position="439"/>
        <end position="464"/>
    </location>
</feature>
<feature type="transmembrane region" description="Helical" evidence="11">
    <location>
        <begin position="393"/>
        <end position="418"/>
    </location>
</feature>
<dbReference type="Pfam" id="PF01534">
    <property type="entry name" value="Frizzled"/>
    <property type="match status" value="1"/>
</dbReference>
<feature type="transmembrane region" description="Helical" evidence="11">
    <location>
        <begin position="505"/>
        <end position="523"/>
    </location>
</feature>